<dbReference type="InterPro" id="IPR013780">
    <property type="entry name" value="Glyco_hydro_b"/>
</dbReference>
<reference evidence="10" key="1">
    <citation type="submission" date="2022-06" db="EMBL/GenBank/DDBJ databases">
        <title>Aeoliella straminimaris, a novel planctomycete from sediments.</title>
        <authorList>
            <person name="Vitorino I.R."/>
            <person name="Lage O.M."/>
        </authorList>
    </citation>
    <scope>NUCLEOTIDE SEQUENCE</scope>
    <source>
        <strain evidence="10">ICT_H6.2</strain>
    </source>
</reference>
<dbReference type="GO" id="GO:0006004">
    <property type="term" value="P:fucose metabolic process"/>
    <property type="evidence" value="ECO:0007669"/>
    <property type="project" value="InterPro"/>
</dbReference>
<evidence type="ECO:0000256" key="6">
    <source>
        <dbReference type="ARBA" id="ARBA00023295"/>
    </source>
</evidence>
<keyword evidence="6" id="KW-0326">Glycosidase</keyword>
<dbReference type="GO" id="GO:0016139">
    <property type="term" value="P:glycoside catabolic process"/>
    <property type="evidence" value="ECO:0007669"/>
    <property type="project" value="TreeGrafter"/>
</dbReference>
<dbReference type="InterPro" id="IPR016286">
    <property type="entry name" value="FUC_metazoa-typ"/>
</dbReference>
<dbReference type="GO" id="GO:0004560">
    <property type="term" value="F:alpha-L-fucosidase activity"/>
    <property type="evidence" value="ECO:0007669"/>
    <property type="project" value="InterPro"/>
</dbReference>
<dbReference type="Gene3D" id="3.20.20.80">
    <property type="entry name" value="Glycosidases"/>
    <property type="match status" value="1"/>
</dbReference>
<dbReference type="InterPro" id="IPR057739">
    <property type="entry name" value="Glyco_hydro_29_N"/>
</dbReference>
<keyword evidence="11" id="KW-1185">Reference proteome</keyword>
<dbReference type="EC" id="3.2.1.51" evidence="3"/>
<evidence type="ECO:0000256" key="8">
    <source>
        <dbReference type="SAM" id="SignalP"/>
    </source>
</evidence>
<dbReference type="GO" id="GO:0005764">
    <property type="term" value="C:lysosome"/>
    <property type="evidence" value="ECO:0007669"/>
    <property type="project" value="TreeGrafter"/>
</dbReference>
<accession>A0A9X2F7P3</accession>
<dbReference type="PIRSF" id="PIRSF001092">
    <property type="entry name" value="Alpha-L-fucosidase"/>
    <property type="match status" value="1"/>
</dbReference>
<evidence type="ECO:0000256" key="5">
    <source>
        <dbReference type="ARBA" id="ARBA00022801"/>
    </source>
</evidence>
<protein>
    <recommendedName>
        <fullName evidence="3">alpha-L-fucosidase</fullName>
        <ecNumber evidence="3">3.2.1.51</ecNumber>
    </recommendedName>
</protein>
<dbReference type="EMBL" id="JAMXLR010000020">
    <property type="protein sequence ID" value="MCO6043203.1"/>
    <property type="molecule type" value="Genomic_DNA"/>
</dbReference>
<evidence type="ECO:0000259" key="9">
    <source>
        <dbReference type="Pfam" id="PF01120"/>
    </source>
</evidence>
<dbReference type="Proteomes" id="UP001155241">
    <property type="component" value="Unassembled WGS sequence"/>
</dbReference>
<evidence type="ECO:0000256" key="3">
    <source>
        <dbReference type="ARBA" id="ARBA00012662"/>
    </source>
</evidence>
<dbReference type="Pfam" id="PF01120">
    <property type="entry name" value="Alpha_L_fucos"/>
    <property type="match status" value="1"/>
</dbReference>
<sequence>MSTRFLLSCTIASVLLVAHAQSTSAQSDATGDKLDNRPERLEWLQDAGFGLFVHWSLDSQVGSVISHSLVGADEEYTNWFFNELPKTFNPRHWNADELAELAKISGARYVVFTTKHHSGFCMWDTETTPFNIMNTPYGQDIVKQYTDAVRRQGLDVGFYFSPEDFWWLNQNGYEVSRRQLPFDPNEHEPMAKYLKAQCEELYSNYGDVDVLFIDGAGEKPVKEVAWTLQPNCLITRGAIETPEQYIPGEAPDGPWESCFTMGTQWQYKPTNEDYKSGTKVIEMLVETRAKGGALLLNVGPMPDGRIPIEQEARLREVGLWMAVNGRAIYNTRPWVVANEEGIWFTKAKDADTVYAILTGIPDWKRGSRRKFVLKSVAATDDTEIRVLGQTGRIVEYSPDTDAEARFEQTPEGLSISVVRAQRLYNDHKWPNPVVVELTNVRAAK</sequence>
<dbReference type="InterPro" id="IPR000933">
    <property type="entry name" value="Glyco_hydro_29"/>
</dbReference>
<keyword evidence="5" id="KW-0378">Hydrolase</keyword>
<dbReference type="SUPFAM" id="SSF51445">
    <property type="entry name" value="(Trans)glycosidases"/>
    <property type="match status" value="1"/>
</dbReference>
<dbReference type="RefSeq" id="WP_252851302.1">
    <property type="nucleotide sequence ID" value="NZ_JAMXLR010000020.1"/>
</dbReference>
<dbReference type="Gene3D" id="2.60.40.1180">
    <property type="entry name" value="Golgi alpha-mannosidase II"/>
    <property type="match status" value="1"/>
</dbReference>
<feature type="site" description="May be important for catalysis" evidence="7">
    <location>
        <position position="258"/>
    </location>
</feature>
<comment type="caution">
    <text evidence="10">The sequence shown here is derived from an EMBL/GenBank/DDBJ whole genome shotgun (WGS) entry which is preliminary data.</text>
</comment>
<evidence type="ECO:0000313" key="10">
    <source>
        <dbReference type="EMBL" id="MCO6043203.1"/>
    </source>
</evidence>
<dbReference type="AlphaFoldDB" id="A0A9X2F7P3"/>
<gene>
    <name evidence="10" type="ORF">NG895_04735</name>
</gene>
<evidence type="ECO:0000313" key="11">
    <source>
        <dbReference type="Proteomes" id="UP001155241"/>
    </source>
</evidence>
<keyword evidence="4 8" id="KW-0732">Signal</keyword>
<dbReference type="PRINTS" id="PR00741">
    <property type="entry name" value="GLHYDRLASE29"/>
</dbReference>
<feature type="signal peptide" evidence="8">
    <location>
        <begin position="1"/>
        <end position="20"/>
    </location>
</feature>
<feature type="chain" id="PRO_5040843932" description="alpha-L-fucosidase" evidence="8">
    <location>
        <begin position="21"/>
        <end position="444"/>
    </location>
</feature>
<evidence type="ECO:0000256" key="2">
    <source>
        <dbReference type="ARBA" id="ARBA00007951"/>
    </source>
</evidence>
<comment type="similarity">
    <text evidence="2">Belongs to the glycosyl hydrolase 29 family.</text>
</comment>
<evidence type="ECO:0000256" key="7">
    <source>
        <dbReference type="PIRSR" id="PIRSR001092-1"/>
    </source>
</evidence>
<proteinExistence type="inferred from homology"/>
<evidence type="ECO:0000256" key="4">
    <source>
        <dbReference type="ARBA" id="ARBA00022729"/>
    </source>
</evidence>
<name>A0A9X2F7P3_9BACT</name>
<feature type="domain" description="Glycoside hydrolase family 29 N-terminal" evidence="9">
    <location>
        <begin position="19"/>
        <end position="325"/>
    </location>
</feature>
<organism evidence="10 11">
    <name type="scientific">Aeoliella straminimaris</name>
    <dbReference type="NCBI Taxonomy" id="2954799"/>
    <lineage>
        <taxon>Bacteria</taxon>
        <taxon>Pseudomonadati</taxon>
        <taxon>Planctomycetota</taxon>
        <taxon>Planctomycetia</taxon>
        <taxon>Pirellulales</taxon>
        <taxon>Lacipirellulaceae</taxon>
        <taxon>Aeoliella</taxon>
    </lineage>
</organism>
<dbReference type="PANTHER" id="PTHR10030:SF37">
    <property type="entry name" value="ALPHA-L-FUCOSIDASE-RELATED"/>
    <property type="match status" value="1"/>
</dbReference>
<dbReference type="InterPro" id="IPR017853">
    <property type="entry name" value="GH"/>
</dbReference>
<dbReference type="SMART" id="SM00812">
    <property type="entry name" value="Alpha_L_fucos"/>
    <property type="match status" value="1"/>
</dbReference>
<dbReference type="PANTHER" id="PTHR10030">
    <property type="entry name" value="ALPHA-L-FUCOSIDASE"/>
    <property type="match status" value="1"/>
</dbReference>
<evidence type="ECO:0000256" key="1">
    <source>
        <dbReference type="ARBA" id="ARBA00004071"/>
    </source>
</evidence>
<comment type="function">
    <text evidence="1">Alpha-L-fucosidase is responsible for hydrolyzing the alpha-1,6-linked fucose joined to the reducing-end N-acetylglucosamine of the carbohydrate moieties of glycoproteins.</text>
</comment>